<dbReference type="AlphaFoldDB" id="A0A2H9T958"/>
<dbReference type="NCBIfam" id="TIGR03412">
    <property type="entry name" value="iscX_yfhJ"/>
    <property type="match status" value="1"/>
</dbReference>
<gene>
    <name evidence="1" type="ORF">CI610_01301</name>
</gene>
<sequence>MGLMWTDVYDIAMLLVDNHPDVDPARVNFVDLRNWVMALDEFEDNEDRCGEKVLEAIQQAWLEEIE</sequence>
<dbReference type="Pfam" id="PF04384">
    <property type="entry name" value="Fe-S_assembly"/>
    <property type="match status" value="1"/>
</dbReference>
<proteinExistence type="predicted"/>
<reference evidence="1" key="1">
    <citation type="journal article" date="2017" name="Appl. Environ. Microbiol.">
        <title>Molecular characterization of an Endozoicomonas-like organism causing infection in king scallop Pecten maximus L.</title>
        <authorList>
            <person name="Cano I."/>
            <person name="van Aerle R."/>
            <person name="Ross S."/>
            <person name="Verner-Jeffreys D.W."/>
            <person name="Paley R.K."/>
            <person name="Rimmer G."/>
            <person name="Ryder D."/>
            <person name="Hooper P."/>
            <person name="Stone D."/>
            <person name="Feist S.W."/>
        </authorList>
    </citation>
    <scope>NUCLEOTIDE SEQUENCE</scope>
</reference>
<dbReference type="GO" id="GO:0016226">
    <property type="term" value="P:iron-sulfur cluster assembly"/>
    <property type="evidence" value="ECO:0007669"/>
    <property type="project" value="InterPro"/>
</dbReference>
<dbReference type="GO" id="GO:0008198">
    <property type="term" value="F:ferrous iron binding"/>
    <property type="evidence" value="ECO:0007669"/>
    <property type="project" value="TreeGrafter"/>
</dbReference>
<dbReference type="SUPFAM" id="SSF140319">
    <property type="entry name" value="IscX-like"/>
    <property type="match status" value="1"/>
</dbReference>
<organism evidence="1">
    <name type="scientific">invertebrate metagenome</name>
    <dbReference type="NCBI Taxonomy" id="1711999"/>
    <lineage>
        <taxon>unclassified sequences</taxon>
        <taxon>metagenomes</taxon>
        <taxon>organismal metagenomes</taxon>
    </lineage>
</organism>
<comment type="caution">
    <text evidence="1">The sequence shown here is derived from an EMBL/GenBank/DDBJ whole genome shotgun (WGS) entry which is preliminary data.</text>
</comment>
<evidence type="ECO:0000313" key="1">
    <source>
        <dbReference type="EMBL" id="PJE79729.1"/>
    </source>
</evidence>
<dbReference type="PANTHER" id="PTHR37532">
    <property type="entry name" value="PROTEIN ISCX"/>
    <property type="match status" value="1"/>
</dbReference>
<dbReference type="PANTHER" id="PTHR37532:SF1">
    <property type="entry name" value="PROTEIN ISCX"/>
    <property type="match status" value="1"/>
</dbReference>
<dbReference type="Gene3D" id="1.10.10.600">
    <property type="entry name" value="IscX-like"/>
    <property type="match status" value="1"/>
</dbReference>
<accession>A0A2H9T958</accession>
<protein>
    <recommendedName>
        <fullName evidence="2">Protein IscX</fullName>
    </recommendedName>
</protein>
<dbReference type="GO" id="GO:0005829">
    <property type="term" value="C:cytosol"/>
    <property type="evidence" value="ECO:0007669"/>
    <property type="project" value="TreeGrafter"/>
</dbReference>
<dbReference type="InterPro" id="IPR036762">
    <property type="entry name" value="IscX-like_sf"/>
</dbReference>
<dbReference type="InterPro" id="IPR007479">
    <property type="entry name" value="ISC_FeS_clus_asmbl_IscsX"/>
</dbReference>
<dbReference type="PIRSF" id="PIRSF039003">
    <property type="entry name" value="IscX"/>
    <property type="match status" value="1"/>
</dbReference>
<dbReference type="EMBL" id="NSIT01000051">
    <property type="protein sequence ID" value="PJE79729.1"/>
    <property type="molecule type" value="Genomic_DNA"/>
</dbReference>
<evidence type="ECO:0008006" key="2">
    <source>
        <dbReference type="Google" id="ProtNLM"/>
    </source>
</evidence>
<name>A0A2H9T958_9ZZZZ</name>